<evidence type="ECO:0000313" key="2">
    <source>
        <dbReference type="Proteomes" id="UP001204376"/>
    </source>
</evidence>
<dbReference type="Proteomes" id="UP001204376">
    <property type="component" value="Unassembled WGS sequence"/>
</dbReference>
<proteinExistence type="predicted"/>
<sequence length="76" mass="8342">MKNKKPLSEHQKGRLVVAMEALQNPIFSTQSLNIPGVLLFTNTPGTGSAYGVYNDIFNFLQSSCISWLILISTILA</sequence>
<protein>
    <submittedName>
        <fullName evidence="1">Uncharacterized protein</fullName>
    </submittedName>
</protein>
<keyword evidence="2" id="KW-1185">Reference proteome</keyword>
<dbReference type="EMBL" id="JANHOH010000011">
    <property type="protein sequence ID" value="MCQ6961074.1"/>
    <property type="molecule type" value="Genomic_DNA"/>
</dbReference>
<gene>
    <name evidence="1" type="ORF">NPE20_24075</name>
</gene>
<evidence type="ECO:0000313" key="1">
    <source>
        <dbReference type="EMBL" id="MCQ6961074.1"/>
    </source>
</evidence>
<accession>A0ABT1T8Y5</accession>
<organism evidence="1 2">
    <name type="scientific">Mucilaginibacter aquariorum</name>
    <dbReference type="NCBI Taxonomy" id="2967225"/>
    <lineage>
        <taxon>Bacteria</taxon>
        <taxon>Pseudomonadati</taxon>
        <taxon>Bacteroidota</taxon>
        <taxon>Sphingobacteriia</taxon>
        <taxon>Sphingobacteriales</taxon>
        <taxon>Sphingobacteriaceae</taxon>
        <taxon>Mucilaginibacter</taxon>
    </lineage>
</organism>
<name>A0ABT1T8Y5_9SPHI</name>
<comment type="caution">
    <text evidence="1">The sequence shown here is derived from an EMBL/GenBank/DDBJ whole genome shotgun (WGS) entry which is preliminary data.</text>
</comment>
<reference evidence="1 2" key="1">
    <citation type="submission" date="2022-07" db="EMBL/GenBank/DDBJ databases">
        <title>Mucilaginibacter sp. JC4.</title>
        <authorList>
            <person name="Le V."/>
            <person name="Ko S.-R."/>
            <person name="Ahn C.-Y."/>
            <person name="Oh H.-M."/>
        </authorList>
    </citation>
    <scope>NUCLEOTIDE SEQUENCE [LARGE SCALE GENOMIC DNA]</scope>
    <source>
        <strain evidence="1 2">JC4</strain>
    </source>
</reference>
<dbReference type="RefSeq" id="WP_256541317.1">
    <property type="nucleotide sequence ID" value="NZ_JANHOH010000011.1"/>
</dbReference>